<dbReference type="OrthoDB" id="1447648at2"/>
<keyword evidence="2" id="KW-1185">Reference proteome</keyword>
<sequence>MPYTISHDFKQDYLDITIDVKVIPELALQEALERWKEVFELATQHAVKRVHVLMTFAGTIDLTSKFRLTTSAESLGMSKKCRLAVSIPDEQSYLELLFTQTALNRLGYQMKIFKAKKKAIKWLAED</sequence>
<name>A0A1I6FN33_9FLAO</name>
<protein>
    <recommendedName>
        <fullName evidence="3">SpoIIAA-like</fullName>
    </recommendedName>
</protein>
<dbReference type="RefSeq" id="WP_092979850.1">
    <property type="nucleotide sequence ID" value="NZ_FOYQ01000001.1"/>
</dbReference>
<dbReference type="Proteomes" id="UP000199534">
    <property type="component" value="Unassembled WGS sequence"/>
</dbReference>
<evidence type="ECO:0000313" key="1">
    <source>
        <dbReference type="EMBL" id="SFR31288.1"/>
    </source>
</evidence>
<dbReference type="AlphaFoldDB" id="A0A1I6FN33"/>
<evidence type="ECO:0000313" key="2">
    <source>
        <dbReference type="Proteomes" id="UP000199534"/>
    </source>
</evidence>
<proteinExistence type="predicted"/>
<gene>
    <name evidence="1" type="ORF">SAMN04490243_0115</name>
</gene>
<reference evidence="1 2" key="1">
    <citation type="submission" date="2016-10" db="EMBL/GenBank/DDBJ databases">
        <authorList>
            <person name="de Groot N.N."/>
        </authorList>
    </citation>
    <scope>NUCLEOTIDE SEQUENCE [LARGE SCALE GENOMIC DNA]</scope>
    <source>
        <strain evidence="1 2">DSM 21019</strain>
    </source>
</reference>
<organism evidence="1 2">
    <name type="scientific">Robiginitalea myxolifaciens</name>
    <dbReference type="NCBI Taxonomy" id="400055"/>
    <lineage>
        <taxon>Bacteria</taxon>
        <taxon>Pseudomonadati</taxon>
        <taxon>Bacteroidota</taxon>
        <taxon>Flavobacteriia</taxon>
        <taxon>Flavobacteriales</taxon>
        <taxon>Flavobacteriaceae</taxon>
        <taxon>Robiginitalea</taxon>
    </lineage>
</organism>
<accession>A0A1I6FN33</accession>
<evidence type="ECO:0008006" key="3">
    <source>
        <dbReference type="Google" id="ProtNLM"/>
    </source>
</evidence>
<dbReference type="STRING" id="400055.SAMN04490243_0115"/>
<dbReference type="EMBL" id="FOYQ01000001">
    <property type="protein sequence ID" value="SFR31288.1"/>
    <property type="molecule type" value="Genomic_DNA"/>
</dbReference>